<feature type="domain" description="Myb-like" evidence="2">
    <location>
        <begin position="462"/>
        <end position="515"/>
    </location>
</feature>
<feature type="compositionally biased region" description="Basic and acidic residues" evidence="1">
    <location>
        <begin position="301"/>
        <end position="311"/>
    </location>
</feature>
<sequence length="668" mass="76201">MIIRTGPDRLGKIPFLNVFIPSCLPTASRVFIPSSFIAELRPFIVLQCVEPPSCSRQAPSLAVVVVKIPPSQWWSSSSLPHAGLPAADLILICIRGIDNTNLMYVKAKMHSKIDKRDLGSGFDFNKKGKERKKKHATGKLLKSTETLEENCTGEATEKQTSAFEGNVDQERHEHKRKKKTGRKDIESINSDIADDKDVQFLDDNQERKLKKRKKYECSLNGMQELSCSKSSKKKIMTGDSELKSKEGEDDDQGKQMKKKKKLDEEKHENEFKSNEDKNDNQYKKKKLHEDDDQGKKKKKLSDKSNSKEKSEFSSYEGDPPLAKVLSVDDNAHCNDTEVDDQGKKRVKGKAKAGTAESPNPTNIGSSKRKQVTFSDQVDVCCDGLVHGKRFTLEEDEKIKLAVADYIDSHGLGDEGLDMILHCASHPEVKNCWKEIGAALPYRPYSSVYNRAHILFERDDSHKWQPEELEFLRKAKERYGNDWKSLSEALGKHRIHIKDAWRRIKAQNRGRWTQVEYQNLFDLVNLDLRARALQGFYKKSKHGMLKDNIGWEAISDKMITRNGSGCCRKWYDQLTSPMAASGEWSDTDDYRLIDALYSLDACCMEEVDWDNLLEHRPGDVCRKRWNQMVNHIGESGGKSFGEQVEILAKRYCPDLLEAREAYDEQPVVC</sequence>
<evidence type="ECO:0000313" key="3">
    <source>
        <dbReference type="EMBL" id="KAK7318495.1"/>
    </source>
</evidence>
<dbReference type="SMART" id="SM00717">
    <property type="entry name" value="SANT"/>
    <property type="match status" value="4"/>
</dbReference>
<dbReference type="InterPro" id="IPR001005">
    <property type="entry name" value="SANT/Myb"/>
</dbReference>
<dbReference type="Proteomes" id="UP001359559">
    <property type="component" value="Unassembled WGS sequence"/>
</dbReference>
<dbReference type="SUPFAM" id="SSF46689">
    <property type="entry name" value="Homeodomain-like"/>
    <property type="match status" value="2"/>
</dbReference>
<name>A0AAN9KJ14_CLITE</name>
<evidence type="ECO:0000313" key="4">
    <source>
        <dbReference type="Proteomes" id="UP001359559"/>
    </source>
</evidence>
<dbReference type="PANTHER" id="PTHR47430:SF4">
    <property type="entry name" value="GB|AAC33480.1"/>
    <property type="match status" value="1"/>
</dbReference>
<dbReference type="EMBL" id="JAYKXN010000001">
    <property type="protein sequence ID" value="KAK7318495.1"/>
    <property type="molecule type" value="Genomic_DNA"/>
</dbReference>
<dbReference type="AlphaFoldDB" id="A0AAN9KJ14"/>
<organism evidence="3 4">
    <name type="scientific">Clitoria ternatea</name>
    <name type="common">Butterfly pea</name>
    <dbReference type="NCBI Taxonomy" id="43366"/>
    <lineage>
        <taxon>Eukaryota</taxon>
        <taxon>Viridiplantae</taxon>
        <taxon>Streptophyta</taxon>
        <taxon>Embryophyta</taxon>
        <taxon>Tracheophyta</taxon>
        <taxon>Spermatophyta</taxon>
        <taxon>Magnoliopsida</taxon>
        <taxon>eudicotyledons</taxon>
        <taxon>Gunneridae</taxon>
        <taxon>Pentapetalae</taxon>
        <taxon>rosids</taxon>
        <taxon>fabids</taxon>
        <taxon>Fabales</taxon>
        <taxon>Fabaceae</taxon>
        <taxon>Papilionoideae</taxon>
        <taxon>50 kb inversion clade</taxon>
        <taxon>NPAAA clade</taxon>
        <taxon>indigoferoid/millettioid clade</taxon>
        <taxon>Phaseoleae</taxon>
        <taxon>Clitoria</taxon>
    </lineage>
</organism>
<feature type="domain" description="Myb-like" evidence="2">
    <location>
        <begin position="575"/>
        <end position="628"/>
    </location>
</feature>
<proteinExistence type="predicted"/>
<evidence type="ECO:0000256" key="1">
    <source>
        <dbReference type="SAM" id="MobiDB-lite"/>
    </source>
</evidence>
<dbReference type="PANTHER" id="PTHR47430">
    <property type="entry name" value="GB|AAC33480.1"/>
    <property type="match status" value="1"/>
</dbReference>
<feature type="region of interest" description="Disordered" evidence="1">
    <location>
        <begin position="226"/>
        <end position="369"/>
    </location>
</feature>
<evidence type="ECO:0000259" key="2">
    <source>
        <dbReference type="PROSITE" id="PS50090"/>
    </source>
</evidence>
<reference evidence="3 4" key="1">
    <citation type="submission" date="2024-01" db="EMBL/GenBank/DDBJ databases">
        <title>The genomes of 5 underutilized Papilionoideae crops provide insights into root nodulation and disease resistance.</title>
        <authorList>
            <person name="Yuan L."/>
        </authorList>
    </citation>
    <scope>NUCLEOTIDE SEQUENCE [LARGE SCALE GENOMIC DNA]</scope>
    <source>
        <strain evidence="3">LY-2023</strain>
        <tissue evidence="3">Leaf</tissue>
    </source>
</reference>
<feature type="compositionally biased region" description="Polar residues" evidence="1">
    <location>
        <begin position="356"/>
        <end position="369"/>
    </location>
</feature>
<gene>
    <name evidence="3" type="ORF">RJT34_03197</name>
</gene>
<protein>
    <recommendedName>
        <fullName evidence="2">Myb-like domain-containing protein</fullName>
    </recommendedName>
</protein>
<accession>A0AAN9KJ14</accession>
<dbReference type="InterPro" id="IPR009057">
    <property type="entry name" value="Homeodomain-like_sf"/>
</dbReference>
<feature type="compositionally biased region" description="Basic and acidic residues" evidence="1">
    <location>
        <begin position="261"/>
        <end position="282"/>
    </location>
</feature>
<dbReference type="Pfam" id="PF13921">
    <property type="entry name" value="Myb_DNA-bind_6"/>
    <property type="match status" value="1"/>
</dbReference>
<feature type="region of interest" description="Disordered" evidence="1">
    <location>
        <begin position="164"/>
        <end position="184"/>
    </location>
</feature>
<keyword evidence="4" id="KW-1185">Reference proteome</keyword>
<feature type="compositionally biased region" description="Basic and acidic residues" evidence="1">
    <location>
        <begin position="329"/>
        <end position="343"/>
    </location>
</feature>
<dbReference type="PROSITE" id="PS50090">
    <property type="entry name" value="MYB_LIKE"/>
    <property type="match status" value="2"/>
</dbReference>
<comment type="caution">
    <text evidence="3">The sequence shown here is derived from an EMBL/GenBank/DDBJ whole genome shotgun (WGS) entry which is preliminary data.</text>
</comment>
<dbReference type="Gene3D" id="1.10.10.60">
    <property type="entry name" value="Homeodomain-like"/>
    <property type="match status" value="2"/>
</dbReference>